<accession>A0ABY7G583</accession>
<feature type="region of interest" description="Disordered" evidence="1">
    <location>
        <begin position="71"/>
        <end position="90"/>
    </location>
</feature>
<reference evidence="2" key="1">
    <citation type="submission" date="2022-11" db="EMBL/GenBank/DDBJ databases">
        <title>Centuries of genome instability and evolution in soft-shell clam transmissible cancer (bioRxiv).</title>
        <authorList>
            <person name="Hart S.F.M."/>
            <person name="Yonemitsu M.A."/>
            <person name="Giersch R.M."/>
            <person name="Beal B.F."/>
            <person name="Arriagada G."/>
            <person name="Davis B.W."/>
            <person name="Ostrander E.A."/>
            <person name="Goff S.P."/>
            <person name="Metzger M.J."/>
        </authorList>
    </citation>
    <scope>NUCLEOTIDE SEQUENCE</scope>
    <source>
        <strain evidence="2">MELC-2E11</strain>
        <tissue evidence="2">Siphon/mantle</tissue>
    </source>
</reference>
<proteinExistence type="predicted"/>
<sequence length="145" mass="16634">MMILKCNPRGNGLLVEWMFSKTHASLLLPKSIGHLSLQGQLSPPTVQRIMEYCPFKYDYNIHFISISEAEANGGKEDSNTESRPTPSKRSDIAQQMLEDQKKNEFLAMIYFNLAELVSLKRKEVQILSEKHLNKTFFLNLKTVNT</sequence>
<name>A0ABY7G583_MYAAR</name>
<evidence type="ECO:0000256" key="1">
    <source>
        <dbReference type="SAM" id="MobiDB-lite"/>
    </source>
</evidence>
<evidence type="ECO:0000313" key="2">
    <source>
        <dbReference type="EMBL" id="WAR28524.1"/>
    </source>
</evidence>
<evidence type="ECO:0000313" key="3">
    <source>
        <dbReference type="Proteomes" id="UP001164746"/>
    </source>
</evidence>
<keyword evidence="3" id="KW-1185">Reference proteome</keyword>
<protein>
    <submittedName>
        <fullName evidence="2">Uncharacterized protein</fullName>
    </submittedName>
</protein>
<organism evidence="2 3">
    <name type="scientific">Mya arenaria</name>
    <name type="common">Soft-shell clam</name>
    <dbReference type="NCBI Taxonomy" id="6604"/>
    <lineage>
        <taxon>Eukaryota</taxon>
        <taxon>Metazoa</taxon>
        <taxon>Spiralia</taxon>
        <taxon>Lophotrochozoa</taxon>
        <taxon>Mollusca</taxon>
        <taxon>Bivalvia</taxon>
        <taxon>Autobranchia</taxon>
        <taxon>Heteroconchia</taxon>
        <taxon>Euheterodonta</taxon>
        <taxon>Imparidentia</taxon>
        <taxon>Neoheterodontei</taxon>
        <taxon>Myida</taxon>
        <taxon>Myoidea</taxon>
        <taxon>Myidae</taxon>
        <taxon>Mya</taxon>
    </lineage>
</organism>
<dbReference type="EMBL" id="CP111026">
    <property type="protein sequence ID" value="WAR28524.1"/>
    <property type="molecule type" value="Genomic_DNA"/>
</dbReference>
<dbReference type="Proteomes" id="UP001164746">
    <property type="component" value="Chromosome 15"/>
</dbReference>
<gene>
    <name evidence="2" type="ORF">MAR_014228</name>
</gene>